<dbReference type="SMR" id="A0A843UMH3"/>
<keyword evidence="6 8" id="KW-0408">Iron</keyword>
<proteinExistence type="inferred from homology"/>
<protein>
    <submittedName>
        <fullName evidence="11">Uncharacterized protein</fullName>
    </submittedName>
</protein>
<dbReference type="GO" id="GO:0016705">
    <property type="term" value="F:oxidoreductase activity, acting on paired donors, with incorporation or reduction of molecular oxygen"/>
    <property type="evidence" value="ECO:0007669"/>
    <property type="project" value="InterPro"/>
</dbReference>
<dbReference type="Gene3D" id="1.10.630.10">
    <property type="entry name" value="Cytochrome P450"/>
    <property type="match status" value="1"/>
</dbReference>
<keyword evidence="4 8" id="KW-0479">Metal-binding</keyword>
<dbReference type="SUPFAM" id="SSF48264">
    <property type="entry name" value="Cytochrome P450"/>
    <property type="match status" value="1"/>
</dbReference>
<evidence type="ECO:0000256" key="3">
    <source>
        <dbReference type="ARBA" id="ARBA00022617"/>
    </source>
</evidence>
<dbReference type="InterPro" id="IPR036396">
    <property type="entry name" value="Cyt_P450_sf"/>
</dbReference>
<dbReference type="InterPro" id="IPR002401">
    <property type="entry name" value="Cyt_P450_E_grp-I"/>
</dbReference>
<dbReference type="EMBL" id="NMUH01000546">
    <property type="protein sequence ID" value="MQL81099.1"/>
    <property type="molecule type" value="Genomic_DNA"/>
</dbReference>
<dbReference type="GO" id="GO:0005506">
    <property type="term" value="F:iron ion binding"/>
    <property type="evidence" value="ECO:0007669"/>
    <property type="project" value="InterPro"/>
</dbReference>
<comment type="similarity">
    <text evidence="2 9">Belongs to the cytochrome P450 family.</text>
</comment>
<dbReference type="InterPro" id="IPR017972">
    <property type="entry name" value="Cyt_P450_CS"/>
</dbReference>
<evidence type="ECO:0000256" key="10">
    <source>
        <dbReference type="SAM" id="MobiDB-lite"/>
    </source>
</evidence>
<evidence type="ECO:0000256" key="5">
    <source>
        <dbReference type="ARBA" id="ARBA00023002"/>
    </source>
</evidence>
<feature type="binding site" description="axial binding residue" evidence="8">
    <location>
        <position position="495"/>
    </location>
    <ligand>
        <name>heme</name>
        <dbReference type="ChEBI" id="CHEBI:30413"/>
    </ligand>
    <ligandPart>
        <name>Fe</name>
        <dbReference type="ChEBI" id="CHEBI:18248"/>
    </ligandPart>
</feature>
<evidence type="ECO:0000256" key="4">
    <source>
        <dbReference type="ARBA" id="ARBA00022723"/>
    </source>
</evidence>
<comment type="cofactor">
    <cofactor evidence="1 8">
        <name>heme</name>
        <dbReference type="ChEBI" id="CHEBI:30413"/>
    </cofactor>
</comment>
<keyword evidence="3 8" id="KW-0349">Heme</keyword>
<dbReference type="PANTHER" id="PTHR47955:SF15">
    <property type="entry name" value="CYTOCHROME P450 71A2-LIKE"/>
    <property type="match status" value="1"/>
</dbReference>
<dbReference type="Proteomes" id="UP000652761">
    <property type="component" value="Unassembled WGS sequence"/>
</dbReference>
<dbReference type="PROSITE" id="PS00086">
    <property type="entry name" value="CYTOCHROME_P450"/>
    <property type="match status" value="1"/>
</dbReference>
<keyword evidence="12" id="KW-1185">Reference proteome</keyword>
<keyword evidence="7 9" id="KW-0503">Monooxygenase</keyword>
<dbReference type="PRINTS" id="PR00385">
    <property type="entry name" value="P450"/>
</dbReference>
<evidence type="ECO:0000256" key="7">
    <source>
        <dbReference type="ARBA" id="ARBA00023033"/>
    </source>
</evidence>
<name>A0A843UMH3_COLES</name>
<dbReference type="GO" id="GO:0004497">
    <property type="term" value="F:monooxygenase activity"/>
    <property type="evidence" value="ECO:0007669"/>
    <property type="project" value="UniProtKB-KW"/>
</dbReference>
<dbReference type="InterPro" id="IPR001128">
    <property type="entry name" value="Cyt_P450"/>
</dbReference>
<dbReference type="PANTHER" id="PTHR47955">
    <property type="entry name" value="CYTOCHROME P450 FAMILY 71 PROTEIN"/>
    <property type="match status" value="1"/>
</dbReference>
<dbReference type="Pfam" id="PF00067">
    <property type="entry name" value="p450"/>
    <property type="match status" value="1"/>
</dbReference>
<dbReference type="PRINTS" id="PR00463">
    <property type="entry name" value="EP450I"/>
</dbReference>
<dbReference type="AlphaFoldDB" id="A0A843UMH3"/>
<evidence type="ECO:0000313" key="12">
    <source>
        <dbReference type="Proteomes" id="UP000652761"/>
    </source>
</evidence>
<keyword evidence="5 9" id="KW-0560">Oxidoreductase</keyword>
<evidence type="ECO:0000256" key="2">
    <source>
        <dbReference type="ARBA" id="ARBA00010617"/>
    </source>
</evidence>
<gene>
    <name evidence="11" type="ORF">Taro_013554</name>
</gene>
<dbReference type="FunFam" id="1.10.630.10:FF:000126">
    <property type="entry name" value="Predicted protein"/>
    <property type="match status" value="1"/>
</dbReference>
<evidence type="ECO:0000256" key="1">
    <source>
        <dbReference type="ARBA" id="ARBA00001971"/>
    </source>
</evidence>
<sequence length="549" mass="59894">METGEEGFGGYEKLAGSSSSSYDFKVSSSGTETAPIAAAPTTMASNVVLNLPLLGLFHLQSTSVAVLFFSVLLATALLRRFRSGSSSSYPPSPPKIPIIGHLHRLGSLPHRSLAALSREYGPLMLLQLGRVPTLVVSSVEMAEEVLKAQDLVFASRPQFRAVAVVSTGCTPIAMAPYGEPWREARKTAVVHLLSSHRVQDLRPVREAEVARLVGKISDQLSSSLQGSVVDVSRMLSSFTCSFVCRATLGLSDMEEGMTREITELIGRTAAVVGGSQLETFFPGLAWLGKFTGMDARLSELAKRWQAVIRALEEAARHGECKGEGQPAQGKNDDDGTGFGRSSDGMKAVLQEMITGATDTTYITIEGALEELVRNPAAMNKAQEEVRAAVQGRAPMLTDDDVSRMSYLKAVIKETLRLYPPAPLLLPRESMKATRIRGFEIPAKTSVMINAWAIARNPDYWPSPEQFRPERFLRSRIDFKGSDFQFIPFGAGRRSCPGIHFANAAVELALANLLYHFDWSLPENCELGDRGLSMLKRRSLLLVVKPYRAS</sequence>
<organism evidence="11 12">
    <name type="scientific">Colocasia esculenta</name>
    <name type="common">Wild taro</name>
    <name type="synonym">Arum esculentum</name>
    <dbReference type="NCBI Taxonomy" id="4460"/>
    <lineage>
        <taxon>Eukaryota</taxon>
        <taxon>Viridiplantae</taxon>
        <taxon>Streptophyta</taxon>
        <taxon>Embryophyta</taxon>
        <taxon>Tracheophyta</taxon>
        <taxon>Spermatophyta</taxon>
        <taxon>Magnoliopsida</taxon>
        <taxon>Liliopsida</taxon>
        <taxon>Araceae</taxon>
        <taxon>Aroideae</taxon>
        <taxon>Colocasieae</taxon>
        <taxon>Colocasia</taxon>
    </lineage>
</organism>
<evidence type="ECO:0000256" key="9">
    <source>
        <dbReference type="RuleBase" id="RU000461"/>
    </source>
</evidence>
<reference evidence="11" key="1">
    <citation type="submission" date="2017-07" db="EMBL/GenBank/DDBJ databases">
        <title>Taro Niue Genome Assembly and Annotation.</title>
        <authorList>
            <person name="Atibalentja N."/>
            <person name="Keating K."/>
            <person name="Fields C.J."/>
        </authorList>
    </citation>
    <scope>NUCLEOTIDE SEQUENCE</scope>
    <source>
        <strain evidence="11">Niue_2</strain>
        <tissue evidence="11">Leaf</tissue>
    </source>
</reference>
<dbReference type="OrthoDB" id="775005at2759"/>
<dbReference type="CDD" id="cd11072">
    <property type="entry name" value="CYP71-like"/>
    <property type="match status" value="1"/>
</dbReference>
<accession>A0A843UMH3</accession>
<comment type="caution">
    <text evidence="11">The sequence shown here is derived from an EMBL/GenBank/DDBJ whole genome shotgun (WGS) entry which is preliminary data.</text>
</comment>
<dbReference type="GO" id="GO:0020037">
    <property type="term" value="F:heme binding"/>
    <property type="evidence" value="ECO:0007669"/>
    <property type="project" value="InterPro"/>
</dbReference>
<evidence type="ECO:0000256" key="6">
    <source>
        <dbReference type="ARBA" id="ARBA00023004"/>
    </source>
</evidence>
<feature type="region of interest" description="Disordered" evidence="10">
    <location>
        <begin position="317"/>
        <end position="341"/>
    </location>
</feature>
<evidence type="ECO:0000313" key="11">
    <source>
        <dbReference type="EMBL" id="MQL81099.1"/>
    </source>
</evidence>
<evidence type="ECO:0000256" key="8">
    <source>
        <dbReference type="PIRSR" id="PIRSR602401-1"/>
    </source>
</evidence>